<evidence type="ECO:0000259" key="11">
    <source>
        <dbReference type="SMART" id="SM00409"/>
    </source>
</evidence>
<evidence type="ECO:0008006" key="14">
    <source>
        <dbReference type="Google" id="ProtNLM"/>
    </source>
</evidence>
<dbReference type="SMART" id="SM00406">
    <property type="entry name" value="IGv"/>
    <property type="match status" value="1"/>
</dbReference>
<evidence type="ECO:0000259" key="10">
    <source>
        <dbReference type="SMART" id="SM00406"/>
    </source>
</evidence>
<protein>
    <recommendedName>
        <fullName evidence="14">Ig-like domain-containing protein</fullName>
    </recommendedName>
</protein>
<dbReference type="SUPFAM" id="SSF48726">
    <property type="entry name" value="Immunoglobulin"/>
    <property type="match status" value="2"/>
</dbReference>
<name>A0A3B4YMT1_SERLL</name>
<keyword evidence="8" id="KW-1133">Transmembrane helix</keyword>
<dbReference type="InterPro" id="IPR036179">
    <property type="entry name" value="Ig-like_dom_sf"/>
</dbReference>
<keyword evidence="2" id="KW-1003">Cell membrane</keyword>
<dbReference type="Gene3D" id="2.60.40.10">
    <property type="entry name" value="Immunoglobulins"/>
    <property type="match status" value="2"/>
</dbReference>
<feature type="signal peptide" evidence="9">
    <location>
        <begin position="1"/>
        <end position="19"/>
    </location>
</feature>
<evidence type="ECO:0000256" key="9">
    <source>
        <dbReference type="SAM" id="SignalP"/>
    </source>
</evidence>
<dbReference type="GO" id="GO:0002376">
    <property type="term" value="P:immune system process"/>
    <property type="evidence" value="ECO:0007669"/>
    <property type="project" value="UniProtKB-KW"/>
</dbReference>
<dbReference type="InterPro" id="IPR013783">
    <property type="entry name" value="Ig-like_fold"/>
</dbReference>
<feature type="domain" description="Immunoglobulin V-set" evidence="10">
    <location>
        <begin position="33"/>
        <end position="101"/>
    </location>
</feature>
<dbReference type="PANTHER" id="PTHR19433:SF111">
    <property type="entry name" value="T CELL RECEPTOR ALPHA VARIABLE 4"/>
    <property type="match status" value="1"/>
</dbReference>
<evidence type="ECO:0000256" key="2">
    <source>
        <dbReference type="ARBA" id="ARBA00022475"/>
    </source>
</evidence>
<keyword evidence="5 8" id="KW-0472">Membrane</keyword>
<keyword evidence="8" id="KW-0812">Transmembrane</keyword>
<keyword evidence="7" id="KW-0325">Glycoprotein</keyword>
<keyword evidence="3 9" id="KW-0732">Signal</keyword>
<dbReference type="AlphaFoldDB" id="A0A3B4YMT1"/>
<dbReference type="Ensembl" id="ENSSLDT00000032780.1">
    <property type="protein sequence ID" value="ENSSLDP00000031870.1"/>
    <property type="gene ID" value="ENSSLDG00000024474.1"/>
</dbReference>
<comment type="subcellular location">
    <subcellularLocation>
        <location evidence="1">Cell membrane</location>
    </subcellularLocation>
</comment>
<evidence type="ECO:0000256" key="7">
    <source>
        <dbReference type="ARBA" id="ARBA00023180"/>
    </source>
</evidence>
<dbReference type="SMART" id="SM00409">
    <property type="entry name" value="IG"/>
    <property type="match status" value="2"/>
</dbReference>
<evidence type="ECO:0000256" key="1">
    <source>
        <dbReference type="ARBA" id="ARBA00004236"/>
    </source>
</evidence>
<evidence type="ECO:0000256" key="4">
    <source>
        <dbReference type="ARBA" id="ARBA00022859"/>
    </source>
</evidence>
<feature type="chain" id="PRO_5017178201" description="Ig-like domain-containing protein" evidence="9">
    <location>
        <begin position="20"/>
        <end position="310"/>
    </location>
</feature>
<evidence type="ECO:0000313" key="13">
    <source>
        <dbReference type="Proteomes" id="UP000261360"/>
    </source>
</evidence>
<dbReference type="GeneTree" id="ENSGT01030000234530"/>
<dbReference type="InterPro" id="IPR052051">
    <property type="entry name" value="TCR_complex_component"/>
</dbReference>
<evidence type="ECO:0000256" key="6">
    <source>
        <dbReference type="ARBA" id="ARBA00023157"/>
    </source>
</evidence>
<evidence type="ECO:0000313" key="12">
    <source>
        <dbReference type="Ensembl" id="ENSSLDP00000031870.1"/>
    </source>
</evidence>
<keyword evidence="4" id="KW-0391">Immunity</keyword>
<evidence type="ECO:0000256" key="5">
    <source>
        <dbReference type="ARBA" id="ARBA00023136"/>
    </source>
</evidence>
<sequence length="310" mass="34453">LNLCLLLITALFVFSGCTDEQIVGSKTVCVGDNVTLTCARKGSGSLFWIRTVSGKVPQVLGKTYSLESVDPRIEATEERETFVLSIKKAKLSDTAVYYCMKIHQQKLIFLNGTDLRVKGKHNVFFFLNFTGSQPDVTAVPTSDPVHPGDSETLRCSVLFDSEKKTCPGDHSVYCFRAESHEFHLTLLYAHGQDGDICEKTLEAQLTQKCVYNFSKSISFSDAGTHYCAVVMCGEILFGNGTKLDVEGNCRTFLHCGEITIFIHLIENPCKSMNLSLSSTWTFCLFSLCCSGYYTLAFFSLLYTKTLLRGK</sequence>
<accession>A0A3B4YMT1</accession>
<dbReference type="GO" id="GO:0005886">
    <property type="term" value="C:plasma membrane"/>
    <property type="evidence" value="ECO:0007669"/>
    <property type="project" value="UniProtKB-SubCell"/>
</dbReference>
<keyword evidence="13" id="KW-1185">Reference proteome</keyword>
<dbReference type="GO" id="GO:0009617">
    <property type="term" value="P:response to bacterium"/>
    <property type="evidence" value="ECO:0007669"/>
    <property type="project" value="TreeGrafter"/>
</dbReference>
<feature type="transmembrane region" description="Helical" evidence="8">
    <location>
        <begin position="279"/>
        <end position="302"/>
    </location>
</feature>
<evidence type="ECO:0000256" key="8">
    <source>
        <dbReference type="SAM" id="Phobius"/>
    </source>
</evidence>
<proteinExistence type="predicted"/>
<organism evidence="12 13">
    <name type="scientific">Seriola lalandi dorsalis</name>
    <dbReference type="NCBI Taxonomy" id="1841481"/>
    <lineage>
        <taxon>Eukaryota</taxon>
        <taxon>Metazoa</taxon>
        <taxon>Chordata</taxon>
        <taxon>Craniata</taxon>
        <taxon>Vertebrata</taxon>
        <taxon>Euteleostomi</taxon>
        <taxon>Actinopterygii</taxon>
        <taxon>Neopterygii</taxon>
        <taxon>Teleostei</taxon>
        <taxon>Neoteleostei</taxon>
        <taxon>Acanthomorphata</taxon>
        <taxon>Carangaria</taxon>
        <taxon>Carangiformes</taxon>
        <taxon>Carangidae</taxon>
        <taxon>Seriola</taxon>
    </lineage>
</organism>
<dbReference type="Proteomes" id="UP000261360">
    <property type="component" value="Unplaced"/>
</dbReference>
<dbReference type="CDD" id="cd00099">
    <property type="entry name" value="IgV"/>
    <property type="match status" value="1"/>
</dbReference>
<keyword evidence="6" id="KW-1015">Disulfide bond</keyword>
<dbReference type="InterPro" id="IPR003599">
    <property type="entry name" value="Ig_sub"/>
</dbReference>
<dbReference type="InterPro" id="IPR013106">
    <property type="entry name" value="Ig_V-set"/>
</dbReference>
<reference evidence="12" key="2">
    <citation type="submission" date="2025-09" db="UniProtKB">
        <authorList>
            <consortium name="Ensembl"/>
        </authorList>
    </citation>
    <scope>IDENTIFICATION</scope>
</reference>
<feature type="domain" description="Immunoglobulin" evidence="11">
    <location>
        <begin position="23"/>
        <end position="118"/>
    </location>
</feature>
<dbReference type="PANTHER" id="PTHR19433">
    <property type="entry name" value="T-CELL RECEPTOR ALPHA CHAIN V REGION-RELATED"/>
    <property type="match status" value="1"/>
</dbReference>
<evidence type="ECO:0000256" key="3">
    <source>
        <dbReference type="ARBA" id="ARBA00022729"/>
    </source>
</evidence>
<feature type="domain" description="Immunoglobulin" evidence="11">
    <location>
        <begin position="140"/>
        <end position="246"/>
    </location>
</feature>
<dbReference type="Pfam" id="PF07686">
    <property type="entry name" value="V-set"/>
    <property type="match status" value="1"/>
</dbReference>
<reference evidence="12" key="1">
    <citation type="submission" date="2025-08" db="UniProtKB">
        <authorList>
            <consortium name="Ensembl"/>
        </authorList>
    </citation>
    <scope>IDENTIFICATION</scope>
</reference>